<dbReference type="Proteomes" id="UP000605733">
    <property type="component" value="Unassembled WGS sequence"/>
</dbReference>
<protein>
    <recommendedName>
        <fullName evidence="4">DZANK-type domain-containing protein</fullName>
    </recommendedName>
</protein>
<feature type="transmembrane region" description="Helical" evidence="1">
    <location>
        <begin position="168"/>
        <end position="195"/>
    </location>
</feature>
<evidence type="ECO:0008006" key="4">
    <source>
        <dbReference type="Google" id="ProtNLM"/>
    </source>
</evidence>
<keyword evidence="1" id="KW-0472">Membrane</keyword>
<evidence type="ECO:0000313" key="3">
    <source>
        <dbReference type="Proteomes" id="UP000605733"/>
    </source>
</evidence>
<proteinExistence type="predicted"/>
<feature type="transmembrane region" description="Helical" evidence="1">
    <location>
        <begin position="114"/>
        <end position="135"/>
    </location>
</feature>
<name>A0ABQ1WD73_9FLAO</name>
<dbReference type="RefSeq" id="WP_011710444.1">
    <property type="nucleotide sequence ID" value="NZ_BMIX01000001.1"/>
</dbReference>
<keyword evidence="1" id="KW-0812">Transmembrane</keyword>
<keyword evidence="1" id="KW-1133">Transmembrane helix</keyword>
<feature type="transmembrane region" description="Helical" evidence="1">
    <location>
        <begin position="7"/>
        <end position="31"/>
    </location>
</feature>
<gene>
    <name evidence="2" type="ORF">GCM10011532_03020</name>
</gene>
<comment type="caution">
    <text evidence="2">The sequence shown here is derived from an EMBL/GenBank/DDBJ whole genome shotgun (WGS) entry which is preliminary data.</text>
</comment>
<evidence type="ECO:0000256" key="1">
    <source>
        <dbReference type="SAM" id="Phobius"/>
    </source>
</evidence>
<evidence type="ECO:0000313" key="2">
    <source>
        <dbReference type="EMBL" id="GGG23291.1"/>
    </source>
</evidence>
<feature type="transmembrane region" description="Helical" evidence="1">
    <location>
        <begin position="353"/>
        <end position="379"/>
    </location>
</feature>
<feature type="transmembrane region" description="Helical" evidence="1">
    <location>
        <begin position="308"/>
        <end position="333"/>
    </location>
</feature>
<feature type="transmembrane region" description="Helical" evidence="1">
    <location>
        <begin position="51"/>
        <end position="71"/>
    </location>
</feature>
<keyword evidence="3" id="KW-1185">Reference proteome</keyword>
<reference evidence="3" key="1">
    <citation type="journal article" date="2019" name="Int. J. Syst. Evol. Microbiol.">
        <title>The Global Catalogue of Microorganisms (GCM) 10K type strain sequencing project: providing services to taxonomists for standard genome sequencing and annotation.</title>
        <authorList>
            <consortium name="The Broad Institute Genomics Platform"/>
            <consortium name="The Broad Institute Genome Sequencing Center for Infectious Disease"/>
            <person name="Wu L."/>
            <person name="Ma J."/>
        </authorList>
    </citation>
    <scope>NUCLEOTIDE SEQUENCE [LARGE SCALE GENOMIC DNA]</scope>
    <source>
        <strain evidence="3">CGMCC 1.15422</strain>
    </source>
</reference>
<sequence>MTVIQVVAALGMIPLFASRTFLPAFLTGIFLTYPNLFPGMDGVDPVPDGTMLTRTWVLVTLGILSFLEILADKNPDIRSLMNNAVTYFKPASYMLVSLGLLDNSSVQILNEVQLAGFDPMWILFTFGMLAVHWLASLRKDFIEFLEDIDEDDNLFIGKIISWLEDSMVLFGFILLIWSGILMVILYTGLIALFVYMRKKQEKKLEQQKIECSKCGERNMPFAIKCFKCGNKQAQVHQIGIFGQKKDTLISNVKEHQINLISHRKCPSCGNKLQNREVFQKCEYCREELFNEPSIKTFTKSIDKKFYKIAGVSFLLGFIPIAGFIVSAVLANIYLFSPYRKYIPKGGSFMRKMFIRFLTLLFFIFGVAFGFIAAPVYCIMRYYIWKGKFKARIPDEPKLKLS</sequence>
<accession>A0ABQ1WD73</accession>
<dbReference type="EMBL" id="BMIX01000001">
    <property type="protein sequence ID" value="GGG23291.1"/>
    <property type="molecule type" value="Genomic_DNA"/>
</dbReference>
<organism evidence="2 3">
    <name type="scientific">Christiangramia forsetii</name>
    <dbReference type="NCBI Taxonomy" id="411153"/>
    <lineage>
        <taxon>Bacteria</taxon>
        <taxon>Pseudomonadati</taxon>
        <taxon>Bacteroidota</taxon>
        <taxon>Flavobacteriia</taxon>
        <taxon>Flavobacteriales</taxon>
        <taxon>Flavobacteriaceae</taxon>
        <taxon>Christiangramia</taxon>
    </lineage>
</organism>